<sequence>MPYDRKVTVRQVVSGRWTPLLHRRPPGRIRRMGGLMSTPRLRPGTPGNT</sequence>
<dbReference type="Proteomes" id="UP001231675">
    <property type="component" value="Unassembled WGS sequence"/>
</dbReference>
<proteinExistence type="predicted"/>
<evidence type="ECO:0000313" key="3">
    <source>
        <dbReference type="Proteomes" id="UP001231675"/>
    </source>
</evidence>
<name>A0ABT9LGJ6_STRGD</name>
<organism evidence="2 3">
    <name type="scientific">Streptomyces griseoviridis</name>
    <dbReference type="NCBI Taxonomy" id="45398"/>
    <lineage>
        <taxon>Bacteria</taxon>
        <taxon>Bacillati</taxon>
        <taxon>Actinomycetota</taxon>
        <taxon>Actinomycetes</taxon>
        <taxon>Kitasatosporales</taxon>
        <taxon>Streptomycetaceae</taxon>
        <taxon>Streptomyces</taxon>
    </lineage>
</organism>
<keyword evidence="3" id="KW-1185">Reference proteome</keyword>
<evidence type="ECO:0000256" key="1">
    <source>
        <dbReference type="SAM" id="MobiDB-lite"/>
    </source>
</evidence>
<comment type="caution">
    <text evidence="2">The sequence shown here is derived from an EMBL/GenBank/DDBJ whole genome shotgun (WGS) entry which is preliminary data.</text>
</comment>
<accession>A0ABT9LGJ6</accession>
<feature type="region of interest" description="Disordered" evidence="1">
    <location>
        <begin position="23"/>
        <end position="49"/>
    </location>
</feature>
<reference evidence="2 3" key="1">
    <citation type="submission" date="2023-07" db="EMBL/GenBank/DDBJ databases">
        <title>Sequencing the genomes of 1000 actinobacteria strains.</title>
        <authorList>
            <person name="Klenk H.-P."/>
        </authorList>
    </citation>
    <scope>NUCLEOTIDE SEQUENCE [LARGE SCALE GENOMIC DNA]</scope>
    <source>
        <strain evidence="2 3">DSM 40229</strain>
    </source>
</reference>
<protein>
    <submittedName>
        <fullName evidence="2">Uncharacterized protein</fullName>
    </submittedName>
</protein>
<gene>
    <name evidence="2" type="ORF">J2S47_003342</name>
</gene>
<dbReference type="EMBL" id="JAURUD010000001">
    <property type="protein sequence ID" value="MDP9682840.1"/>
    <property type="molecule type" value="Genomic_DNA"/>
</dbReference>
<evidence type="ECO:0000313" key="2">
    <source>
        <dbReference type="EMBL" id="MDP9682840.1"/>
    </source>
</evidence>